<organism evidence="12 13">
    <name type="scientific">Tetracentron sinense</name>
    <name type="common">Spur-leaf</name>
    <dbReference type="NCBI Taxonomy" id="13715"/>
    <lineage>
        <taxon>Eukaryota</taxon>
        <taxon>Viridiplantae</taxon>
        <taxon>Streptophyta</taxon>
        <taxon>Embryophyta</taxon>
        <taxon>Tracheophyta</taxon>
        <taxon>Spermatophyta</taxon>
        <taxon>Magnoliopsida</taxon>
        <taxon>Trochodendrales</taxon>
        <taxon>Trochodendraceae</taxon>
        <taxon>Tetracentron</taxon>
    </lineage>
</organism>
<dbReference type="FunFam" id="4.10.1100.10:FF:000001">
    <property type="entry name" value="Squamosa promoter-binding-like protein 14"/>
    <property type="match status" value="1"/>
</dbReference>
<dbReference type="AlphaFoldDB" id="A0A835D013"/>
<keyword evidence="13" id="KW-1185">Reference proteome</keyword>
<dbReference type="GO" id="GO:0008270">
    <property type="term" value="F:zinc ion binding"/>
    <property type="evidence" value="ECO:0007669"/>
    <property type="project" value="UniProtKB-KW"/>
</dbReference>
<feature type="region of interest" description="Disordered" evidence="10">
    <location>
        <begin position="242"/>
        <end position="261"/>
    </location>
</feature>
<dbReference type="PROSITE" id="PS51141">
    <property type="entry name" value="ZF_SBP"/>
    <property type="match status" value="1"/>
</dbReference>
<dbReference type="Proteomes" id="UP000655225">
    <property type="component" value="Unassembled WGS sequence"/>
</dbReference>
<dbReference type="GO" id="GO:0003677">
    <property type="term" value="F:DNA binding"/>
    <property type="evidence" value="ECO:0007669"/>
    <property type="project" value="UniProtKB-KW"/>
</dbReference>
<evidence type="ECO:0000256" key="4">
    <source>
        <dbReference type="ARBA" id="ARBA00022833"/>
    </source>
</evidence>
<keyword evidence="2" id="KW-0479">Metal-binding</keyword>
<comment type="caution">
    <text evidence="12">The sequence shown here is derived from an EMBL/GenBank/DDBJ whole genome shotgun (WGS) entry which is preliminary data.</text>
</comment>
<comment type="subcellular location">
    <subcellularLocation>
        <location evidence="1">Nucleus</location>
    </subcellularLocation>
</comment>
<dbReference type="PANTHER" id="PTHR31251">
    <property type="entry name" value="SQUAMOSA PROMOTER-BINDING-LIKE PROTEIN 4"/>
    <property type="match status" value="1"/>
</dbReference>
<evidence type="ECO:0000256" key="8">
    <source>
        <dbReference type="ARBA" id="ARBA00023242"/>
    </source>
</evidence>
<dbReference type="Gene3D" id="4.10.1100.10">
    <property type="entry name" value="Transcription factor, SBP-box domain"/>
    <property type="match status" value="1"/>
</dbReference>
<dbReference type="InterPro" id="IPR004333">
    <property type="entry name" value="SBP_dom"/>
</dbReference>
<feature type="compositionally biased region" description="Basic residues" evidence="10">
    <location>
        <begin position="242"/>
        <end position="251"/>
    </location>
</feature>
<dbReference type="InterPro" id="IPR036893">
    <property type="entry name" value="SBP_sf"/>
</dbReference>
<keyword evidence="7" id="KW-0804">Transcription</keyword>
<protein>
    <recommendedName>
        <fullName evidence="11">SBP-type domain-containing protein</fullName>
    </recommendedName>
</protein>
<keyword evidence="5" id="KW-0805">Transcription regulation</keyword>
<evidence type="ECO:0000259" key="11">
    <source>
        <dbReference type="PROSITE" id="PS51141"/>
    </source>
</evidence>
<evidence type="ECO:0000256" key="2">
    <source>
        <dbReference type="ARBA" id="ARBA00022723"/>
    </source>
</evidence>
<dbReference type="OMA" id="GTRFRGT"/>
<evidence type="ECO:0000313" key="12">
    <source>
        <dbReference type="EMBL" id="KAF8378567.1"/>
    </source>
</evidence>
<dbReference type="SUPFAM" id="SSF103612">
    <property type="entry name" value="SBT domain"/>
    <property type="match status" value="1"/>
</dbReference>
<evidence type="ECO:0000256" key="1">
    <source>
        <dbReference type="ARBA" id="ARBA00004123"/>
    </source>
</evidence>
<dbReference type="OrthoDB" id="514967at2759"/>
<name>A0A835D013_TETSI</name>
<keyword evidence="6" id="KW-0238">DNA-binding</keyword>
<feature type="domain" description="SBP-type" evidence="11">
    <location>
        <begin position="175"/>
        <end position="252"/>
    </location>
</feature>
<evidence type="ECO:0000256" key="6">
    <source>
        <dbReference type="ARBA" id="ARBA00023125"/>
    </source>
</evidence>
<evidence type="ECO:0000313" key="13">
    <source>
        <dbReference type="Proteomes" id="UP000655225"/>
    </source>
</evidence>
<dbReference type="EMBL" id="JABCRI010000023">
    <property type="protein sequence ID" value="KAF8378567.1"/>
    <property type="molecule type" value="Genomic_DNA"/>
</dbReference>
<evidence type="ECO:0000256" key="7">
    <source>
        <dbReference type="ARBA" id="ARBA00023163"/>
    </source>
</evidence>
<keyword evidence="4" id="KW-0862">Zinc</keyword>
<proteinExistence type="predicted"/>
<keyword evidence="3 9" id="KW-0863">Zinc-finger</keyword>
<accession>A0A835D013</accession>
<evidence type="ECO:0000256" key="9">
    <source>
        <dbReference type="PROSITE-ProRule" id="PRU00470"/>
    </source>
</evidence>
<reference evidence="12 13" key="1">
    <citation type="submission" date="2020-04" db="EMBL/GenBank/DDBJ databases">
        <title>Plant Genome Project.</title>
        <authorList>
            <person name="Zhang R.-G."/>
        </authorList>
    </citation>
    <scope>NUCLEOTIDE SEQUENCE [LARGE SCALE GENOMIC DNA]</scope>
    <source>
        <strain evidence="12">YNK0</strain>
        <tissue evidence="12">Leaf</tissue>
    </source>
</reference>
<sequence length="554" mass="61527">MESWSYGSEGKGFVLSNEMVPHDDAIARNRKMFMAWDLKPPCNYENNMLVSGRSEVENHGFVELGFADMFRKPLLENPIGGFLEGEIGSGRLDSDTCIVTPNASFGEEESSSRLSSSVIDSNSRDSSFIDLKLGTLSDYRDHQNTTSSKEILALSSVVSSMPVKRARITSLNSQTPFCQVHGCNIDLSSSKDYHKKHKVCEVHSKTAKVIVNGIEQRFCQQCSRFHLLAEFDDGKRSCRKRLAGHNERRRKPQMDNHSRRTGKFLSSYHGNGFLATSLPIRTSFISSNSGILHSDKYENGNLCWDMKLEDETSYSPQLAMPITNAHLIRKSFLPSYGMENTHHSLHNNGIDTAAGSIFSENRNQYTHDSGSVSRSMFQNTPSRSEDFTVFGTASAIQGASGVSDSRCALSLLSSQSQNSSNQSSGIPVAHPLIRDRHPHYSVGQISEKLLGVRSQASTSVLSNRVSSSGMNSVEVDHPGPILVSDTSDAIDFEVQTDGIFQGSDFVNAKYHLSREHGRTVDLLQLSSQLHRVEHQRHSMQVKQENDIFCYLPIT</sequence>
<dbReference type="Pfam" id="PF03110">
    <property type="entry name" value="SBP"/>
    <property type="match status" value="1"/>
</dbReference>
<evidence type="ECO:0000256" key="3">
    <source>
        <dbReference type="ARBA" id="ARBA00022771"/>
    </source>
</evidence>
<keyword evidence="8" id="KW-0539">Nucleus</keyword>
<dbReference type="GO" id="GO:0005634">
    <property type="term" value="C:nucleus"/>
    <property type="evidence" value="ECO:0007669"/>
    <property type="project" value="UniProtKB-SubCell"/>
</dbReference>
<dbReference type="PANTHER" id="PTHR31251:SF160">
    <property type="entry name" value="SBP-TYPE DOMAIN-CONTAINING PROTEIN"/>
    <property type="match status" value="1"/>
</dbReference>
<evidence type="ECO:0000256" key="10">
    <source>
        <dbReference type="SAM" id="MobiDB-lite"/>
    </source>
</evidence>
<dbReference type="InterPro" id="IPR044817">
    <property type="entry name" value="SBP-like"/>
</dbReference>
<gene>
    <name evidence="12" type="ORF">HHK36_029912</name>
</gene>
<evidence type="ECO:0000256" key="5">
    <source>
        <dbReference type="ARBA" id="ARBA00023015"/>
    </source>
</evidence>